<organism evidence="6 7">
    <name type="scientific">Amycolatopsis methanolica 239</name>
    <dbReference type="NCBI Taxonomy" id="1068978"/>
    <lineage>
        <taxon>Bacteria</taxon>
        <taxon>Bacillati</taxon>
        <taxon>Actinomycetota</taxon>
        <taxon>Actinomycetes</taxon>
        <taxon>Pseudonocardiales</taxon>
        <taxon>Pseudonocardiaceae</taxon>
        <taxon>Amycolatopsis</taxon>
        <taxon>Amycolatopsis methanolica group</taxon>
    </lineage>
</organism>
<dbReference type="OrthoDB" id="3192968at2"/>
<proteinExistence type="predicted"/>
<dbReference type="InterPro" id="IPR050109">
    <property type="entry name" value="HTH-type_TetR-like_transc_reg"/>
</dbReference>
<dbReference type="SUPFAM" id="SSF46689">
    <property type="entry name" value="Homeodomain-like"/>
    <property type="match status" value="1"/>
</dbReference>
<evidence type="ECO:0000256" key="4">
    <source>
        <dbReference type="PROSITE-ProRule" id="PRU00335"/>
    </source>
</evidence>
<name>A0A076MT14_AMYME</name>
<dbReference type="GO" id="GO:0000976">
    <property type="term" value="F:transcription cis-regulatory region binding"/>
    <property type="evidence" value="ECO:0007669"/>
    <property type="project" value="TreeGrafter"/>
</dbReference>
<dbReference type="AlphaFoldDB" id="A0A076MT14"/>
<evidence type="ECO:0000313" key="7">
    <source>
        <dbReference type="Proteomes" id="UP000062973"/>
    </source>
</evidence>
<protein>
    <submittedName>
        <fullName evidence="6">TetR family transcriptional regulator</fullName>
    </submittedName>
</protein>
<dbReference type="Proteomes" id="UP000062973">
    <property type="component" value="Chromosome"/>
</dbReference>
<dbReference type="PRINTS" id="PR00455">
    <property type="entry name" value="HTHTETR"/>
</dbReference>
<dbReference type="eggNOG" id="COG1309">
    <property type="taxonomic scope" value="Bacteria"/>
</dbReference>
<dbReference type="GO" id="GO:0003700">
    <property type="term" value="F:DNA-binding transcription factor activity"/>
    <property type="evidence" value="ECO:0007669"/>
    <property type="project" value="TreeGrafter"/>
</dbReference>
<dbReference type="InterPro" id="IPR001647">
    <property type="entry name" value="HTH_TetR"/>
</dbReference>
<dbReference type="EMBL" id="CP009110">
    <property type="protein sequence ID" value="AIJ20927.1"/>
    <property type="molecule type" value="Genomic_DNA"/>
</dbReference>
<evidence type="ECO:0000259" key="5">
    <source>
        <dbReference type="PROSITE" id="PS50977"/>
    </source>
</evidence>
<dbReference type="PANTHER" id="PTHR30055:SF234">
    <property type="entry name" value="HTH-TYPE TRANSCRIPTIONAL REGULATOR BETI"/>
    <property type="match status" value="1"/>
</dbReference>
<keyword evidence="1" id="KW-0805">Transcription regulation</keyword>
<evidence type="ECO:0000256" key="2">
    <source>
        <dbReference type="ARBA" id="ARBA00023125"/>
    </source>
</evidence>
<keyword evidence="7" id="KW-1185">Reference proteome</keyword>
<keyword evidence="3" id="KW-0804">Transcription</keyword>
<accession>A0A076MT14</accession>
<dbReference type="PANTHER" id="PTHR30055">
    <property type="entry name" value="HTH-TYPE TRANSCRIPTIONAL REGULATOR RUTR"/>
    <property type="match status" value="1"/>
</dbReference>
<evidence type="ECO:0000256" key="1">
    <source>
        <dbReference type="ARBA" id="ARBA00023015"/>
    </source>
</evidence>
<evidence type="ECO:0000256" key="3">
    <source>
        <dbReference type="ARBA" id="ARBA00023163"/>
    </source>
</evidence>
<dbReference type="Pfam" id="PF00440">
    <property type="entry name" value="TetR_N"/>
    <property type="match status" value="1"/>
</dbReference>
<keyword evidence="2 4" id="KW-0238">DNA-binding</keyword>
<dbReference type="InterPro" id="IPR009057">
    <property type="entry name" value="Homeodomain-like_sf"/>
</dbReference>
<dbReference type="SUPFAM" id="SSF48498">
    <property type="entry name" value="Tetracyclin repressor-like, C-terminal domain"/>
    <property type="match status" value="1"/>
</dbReference>
<sequence>MTASETRLRADAQRNRDQIVAAARQVFAEAGPDVPMEEIARAAGVGVGTLYRRFPDREALIRAVARESFAQVLADAREAAAEEPTAFDALVRVVGRSHQLQASVQLALVSERAKEILKGDPETAASRDALMAELDAIVKAAQAEGSIRADVGTGDVAILFSLVLRQPPAVDDPALLAFERAAAVMLDGLRSSSGSPLPGRPITGEDLRIS</sequence>
<dbReference type="InterPro" id="IPR036271">
    <property type="entry name" value="Tet_transcr_reg_TetR-rel_C_sf"/>
</dbReference>
<feature type="domain" description="HTH tetR-type" evidence="5">
    <location>
        <begin position="13"/>
        <end position="72"/>
    </location>
</feature>
<dbReference type="PATRIC" id="fig|1068978.7.peg.875"/>
<dbReference type="Pfam" id="PF21597">
    <property type="entry name" value="TetR_C_43"/>
    <property type="match status" value="1"/>
</dbReference>
<dbReference type="STRING" id="1068978.AMETH_0835"/>
<dbReference type="Gene3D" id="1.10.357.10">
    <property type="entry name" value="Tetracycline Repressor, domain 2"/>
    <property type="match status" value="1"/>
</dbReference>
<dbReference type="KEGG" id="amq:AMETH_0835"/>
<gene>
    <name evidence="6" type="ORF">AMETH_0835</name>
</gene>
<dbReference type="InterPro" id="IPR049445">
    <property type="entry name" value="TetR_SbtR-like_C"/>
</dbReference>
<feature type="DNA-binding region" description="H-T-H motif" evidence="4">
    <location>
        <begin position="35"/>
        <end position="54"/>
    </location>
</feature>
<dbReference type="PROSITE" id="PS50977">
    <property type="entry name" value="HTH_TETR_2"/>
    <property type="match status" value="1"/>
</dbReference>
<dbReference type="RefSeq" id="WP_017986792.1">
    <property type="nucleotide sequence ID" value="NZ_AQUL01000001.1"/>
</dbReference>
<dbReference type="HOGENOM" id="CLU_069356_17_0_11"/>
<reference evidence="6 7" key="1">
    <citation type="submission" date="2014-07" db="EMBL/GenBank/DDBJ databases">
        <title>Whole Genome Sequence of the Amycolatopsis methanolica 239.</title>
        <authorList>
            <person name="Tang B."/>
        </authorList>
    </citation>
    <scope>NUCLEOTIDE SEQUENCE [LARGE SCALE GENOMIC DNA]</scope>
    <source>
        <strain evidence="6 7">239</strain>
    </source>
</reference>
<evidence type="ECO:0000313" key="6">
    <source>
        <dbReference type="EMBL" id="AIJ20927.1"/>
    </source>
</evidence>